<feature type="compositionally biased region" description="Acidic residues" evidence="1">
    <location>
        <begin position="285"/>
        <end position="294"/>
    </location>
</feature>
<evidence type="ECO:0000313" key="3">
    <source>
        <dbReference type="EMBL" id="PWN38239.1"/>
    </source>
</evidence>
<sequence length="872" mass="92548">MMSAPAPYPTVQSSAPAIDDHEITTRTPSICVDYLSHNWTDEDVWSSWKAMTKRKNEIANGVRLENASWRTWAKQRGKLKTISPETLNWLKDSDVTWLYGPLHEHAEPVPPPRQATARERLGLEDVTRTKSILKHRTISEMLTTPGLNATSPSVETPPPVGSGSTSRDGSDDGRDSTGRDSGNATPTNATGGRPAITFTKSETALSALGKRSAGSPPASERLMRNMTIGDKNDGIVHSAPEEKRHISFNQRVDQCIAVDAHEEEEEEDEDDYSDGNYEIGRKDDDEGSSSDEEVLTMKSSPRSTAAWPTMASSRNSSPGLEHQTIAKLAPTILKTSDTYPAPSPQVVDPSGFTAHFNGSDVAGSDGQPRLSAQPQLYQYDNSDEDLTQTRYSQWDADDDFNGDFDYFNGPDVHDSYHSQSGRAAGEEEKGAGLYNDASANSNAQSNDSVDNSGSNRTSEPPRSILKRRPAPAEVNDQEEQLSGSQHFSPPSSPETGQSSLATSPSKERGRTSQRVGSSASYERIQDAARGTVLGTANSTRARSSSSNGSIYEGSNADQPSTSSSPPSTGSGNNKNVSDRRESFRGRAGDGSKAMEGNRSGSAFAGKRDGSAGGAFEGDSDGRASLDFNSPGYPASPLLGDKDYDSDGSDEAKLYGNKKDSSRWADARSGKQQSNRRGGSSKLANSVPKGAGGMSDDEEEQEELDDEGEPSTRLSVDLENLPSNTVSPPGSAPGGPTPLNTPTFALAKSRSGGKKSAKGSASSASTSAGGMTANKHAKDTSIGSGASSNEDWENREPESPTLPRRSSATGALVAPSDADKVAGVRVPLAHDYVEEDEGGIVGRAVEIVNTARDLIGALLGTGGDRGRSWREAN</sequence>
<feature type="compositionally biased region" description="Basic and acidic residues" evidence="1">
    <location>
        <begin position="639"/>
        <end position="668"/>
    </location>
</feature>
<gene>
    <name evidence="3" type="ORF">FA14DRAFT_24379</name>
</gene>
<evidence type="ECO:0000313" key="4">
    <source>
        <dbReference type="Proteomes" id="UP000245771"/>
    </source>
</evidence>
<feature type="domain" description="Nitrogen regulatory protein areA GATA-like" evidence="2">
    <location>
        <begin position="47"/>
        <end position="74"/>
    </location>
</feature>
<dbReference type="AlphaFoldDB" id="A0A316VKT2"/>
<accession>A0A316VKT2</accession>
<feature type="region of interest" description="Disordered" evidence="1">
    <location>
        <begin position="104"/>
        <end position="123"/>
    </location>
</feature>
<dbReference type="GO" id="GO:0042149">
    <property type="term" value="P:cellular response to glucose starvation"/>
    <property type="evidence" value="ECO:0007669"/>
    <property type="project" value="TreeGrafter"/>
</dbReference>
<dbReference type="GO" id="GO:0007039">
    <property type="term" value="P:protein catabolic process in the vacuole"/>
    <property type="evidence" value="ECO:0007669"/>
    <property type="project" value="TreeGrafter"/>
</dbReference>
<dbReference type="RefSeq" id="XP_025358541.1">
    <property type="nucleotide sequence ID" value="XM_025502062.1"/>
</dbReference>
<keyword evidence="4" id="KW-1185">Reference proteome</keyword>
<dbReference type="OrthoDB" id="5563539at2759"/>
<dbReference type="PANTHER" id="PTHR28051:SF1">
    <property type="entry name" value="PROTEIN MTL1-RELATED"/>
    <property type="match status" value="1"/>
</dbReference>
<name>A0A316VKT2_9BASI</name>
<feature type="compositionally biased region" description="Basic and acidic residues" evidence="1">
    <location>
        <begin position="168"/>
        <end position="178"/>
    </location>
</feature>
<feature type="compositionally biased region" description="Basic and acidic residues" evidence="1">
    <location>
        <begin position="576"/>
        <end position="589"/>
    </location>
</feature>
<feature type="compositionally biased region" description="Acidic residues" evidence="1">
    <location>
        <begin position="694"/>
        <end position="708"/>
    </location>
</feature>
<dbReference type="InParanoid" id="A0A316VKT2"/>
<dbReference type="Pfam" id="PF08550">
    <property type="entry name" value="GATA_AreA"/>
    <property type="match status" value="1"/>
</dbReference>
<feature type="compositionally biased region" description="Polar residues" evidence="1">
    <location>
        <begin position="370"/>
        <end position="380"/>
    </location>
</feature>
<dbReference type="InterPro" id="IPR013860">
    <property type="entry name" value="AreA_GATA"/>
</dbReference>
<dbReference type="InterPro" id="IPR052292">
    <property type="entry name" value="Glucose_repression_reg"/>
</dbReference>
<feature type="compositionally biased region" description="Low complexity" evidence="1">
    <location>
        <begin position="431"/>
        <end position="452"/>
    </location>
</feature>
<dbReference type="GO" id="GO:0005773">
    <property type="term" value="C:vacuole"/>
    <property type="evidence" value="ECO:0007669"/>
    <property type="project" value="GOC"/>
</dbReference>
<dbReference type="EMBL" id="KZ819602">
    <property type="protein sequence ID" value="PWN38239.1"/>
    <property type="molecule type" value="Genomic_DNA"/>
</dbReference>
<feature type="region of interest" description="Disordered" evidence="1">
    <location>
        <begin position="1"/>
        <end position="20"/>
    </location>
</feature>
<evidence type="ECO:0000256" key="1">
    <source>
        <dbReference type="SAM" id="MobiDB-lite"/>
    </source>
</evidence>
<dbReference type="GeneID" id="37023843"/>
<evidence type="ECO:0000259" key="2">
    <source>
        <dbReference type="Pfam" id="PF08550"/>
    </source>
</evidence>
<dbReference type="STRING" id="1280837.A0A316VKT2"/>
<feature type="region of interest" description="Disordered" evidence="1">
    <location>
        <begin position="258"/>
        <end position="819"/>
    </location>
</feature>
<feature type="compositionally biased region" description="Polar residues" evidence="1">
    <location>
        <begin position="480"/>
        <end position="504"/>
    </location>
</feature>
<feature type="region of interest" description="Disordered" evidence="1">
    <location>
        <begin position="136"/>
        <end position="196"/>
    </location>
</feature>
<feature type="compositionally biased region" description="Low complexity" evidence="1">
    <location>
        <begin position="757"/>
        <end position="769"/>
    </location>
</feature>
<dbReference type="PANTHER" id="PTHR28051">
    <property type="entry name" value="PROTEIN MTL1-RELATED"/>
    <property type="match status" value="1"/>
</dbReference>
<protein>
    <recommendedName>
        <fullName evidence="2">Nitrogen regulatory protein areA GATA-like domain-containing protein</fullName>
    </recommendedName>
</protein>
<dbReference type="Proteomes" id="UP000245771">
    <property type="component" value="Unassembled WGS sequence"/>
</dbReference>
<feature type="compositionally biased region" description="Polar residues" evidence="1">
    <location>
        <begin position="140"/>
        <end position="154"/>
    </location>
</feature>
<reference evidence="3 4" key="1">
    <citation type="journal article" date="2018" name="Mol. Biol. Evol.">
        <title>Broad Genomic Sampling Reveals a Smut Pathogenic Ancestry of the Fungal Clade Ustilaginomycotina.</title>
        <authorList>
            <person name="Kijpornyongpan T."/>
            <person name="Mondo S.J."/>
            <person name="Barry K."/>
            <person name="Sandor L."/>
            <person name="Lee J."/>
            <person name="Lipzen A."/>
            <person name="Pangilinan J."/>
            <person name="LaButti K."/>
            <person name="Hainaut M."/>
            <person name="Henrissat B."/>
            <person name="Grigoriev I.V."/>
            <person name="Spatafora J.W."/>
            <person name="Aime M.C."/>
        </authorList>
    </citation>
    <scope>NUCLEOTIDE SEQUENCE [LARGE SCALE GENOMIC DNA]</scope>
    <source>
        <strain evidence="3 4">MCA 3882</strain>
    </source>
</reference>
<organism evidence="3 4">
    <name type="scientific">Meira miltonrushii</name>
    <dbReference type="NCBI Taxonomy" id="1280837"/>
    <lineage>
        <taxon>Eukaryota</taxon>
        <taxon>Fungi</taxon>
        <taxon>Dikarya</taxon>
        <taxon>Basidiomycota</taxon>
        <taxon>Ustilaginomycotina</taxon>
        <taxon>Exobasidiomycetes</taxon>
        <taxon>Exobasidiales</taxon>
        <taxon>Brachybasidiaceae</taxon>
        <taxon>Meira</taxon>
    </lineage>
</organism>
<feature type="compositionally biased region" description="Acidic residues" evidence="1">
    <location>
        <begin position="261"/>
        <end position="273"/>
    </location>
</feature>
<proteinExistence type="predicted"/>
<feature type="compositionally biased region" description="Low complexity" evidence="1">
    <location>
        <begin position="534"/>
        <end position="571"/>
    </location>
</feature>
<feature type="compositionally biased region" description="Polar residues" evidence="1">
    <location>
        <begin position="669"/>
        <end position="683"/>
    </location>
</feature>